<dbReference type="AlphaFoldDB" id="A0A3P6RH35"/>
<evidence type="ECO:0000313" key="3">
    <source>
        <dbReference type="Proteomes" id="UP000271889"/>
    </source>
</evidence>
<evidence type="ECO:0000256" key="1">
    <source>
        <dbReference type="SAM" id="Phobius"/>
    </source>
</evidence>
<keyword evidence="3" id="KW-1185">Reference proteome</keyword>
<accession>A0A3P6RH35</accession>
<gene>
    <name evidence="2" type="ORF">CGOC_LOCUS3277</name>
</gene>
<reference evidence="2 3" key="1">
    <citation type="submission" date="2018-11" db="EMBL/GenBank/DDBJ databases">
        <authorList>
            <consortium name="Pathogen Informatics"/>
        </authorList>
    </citation>
    <scope>NUCLEOTIDE SEQUENCE [LARGE SCALE GENOMIC DNA]</scope>
</reference>
<sequence>MVLFHRSLEQLRYGIELLQDHLLSTRSDLSRLSSNLAEILDCYYEMVQNKYKEEFSEPIIDILSDVKIMEILVEVETMTKSLVPTSTRALSEWITNIHNTSVVTMEQIGVSANQTLTLIEEANVSMSALMDLVNKALILVANKTTELQTKVSDIYMEKNVKHRVTDLLSYTFVMPIAMIGLSSFGLTMVVVRYKKRP</sequence>
<dbReference type="EMBL" id="UYRV01008196">
    <property type="protein sequence ID" value="VDK55313.1"/>
    <property type="molecule type" value="Genomic_DNA"/>
</dbReference>
<proteinExistence type="predicted"/>
<name>A0A3P6RH35_CYLGO</name>
<protein>
    <submittedName>
        <fullName evidence="2">Uncharacterized protein</fullName>
    </submittedName>
</protein>
<keyword evidence="1" id="KW-0472">Membrane</keyword>
<keyword evidence="1" id="KW-1133">Transmembrane helix</keyword>
<dbReference type="Proteomes" id="UP000271889">
    <property type="component" value="Unassembled WGS sequence"/>
</dbReference>
<organism evidence="2 3">
    <name type="scientific">Cylicostephanus goldi</name>
    <name type="common">Nematode worm</name>
    <dbReference type="NCBI Taxonomy" id="71465"/>
    <lineage>
        <taxon>Eukaryota</taxon>
        <taxon>Metazoa</taxon>
        <taxon>Ecdysozoa</taxon>
        <taxon>Nematoda</taxon>
        <taxon>Chromadorea</taxon>
        <taxon>Rhabditida</taxon>
        <taxon>Rhabditina</taxon>
        <taxon>Rhabditomorpha</taxon>
        <taxon>Strongyloidea</taxon>
        <taxon>Strongylidae</taxon>
        <taxon>Cylicostephanus</taxon>
    </lineage>
</organism>
<evidence type="ECO:0000313" key="2">
    <source>
        <dbReference type="EMBL" id="VDK55313.1"/>
    </source>
</evidence>
<feature type="transmembrane region" description="Helical" evidence="1">
    <location>
        <begin position="167"/>
        <end position="191"/>
    </location>
</feature>
<dbReference type="OrthoDB" id="5876072at2759"/>
<keyword evidence="1" id="KW-0812">Transmembrane</keyword>